<evidence type="ECO:0000256" key="2">
    <source>
        <dbReference type="ARBA" id="ARBA00022553"/>
    </source>
</evidence>
<comment type="subcellular location">
    <subcellularLocation>
        <location evidence="1">Nucleus</location>
        <location evidence="1">Nucleolus</location>
    </subcellularLocation>
</comment>
<keyword evidence="7" id="KW-1185">Reference proteome</keyword>
<dbReference type="Pfam" id="PF04615">
    <property type="entry name" value="Utp14"/>
    <property type="match status" value="1"/>
</dbReference>
<evidence type="ECO:0000256" key="1">
    <source>
        <dbReference type="ARBA" id="ARBA00004604"/>
    </source>
</evidence>
<dbReference type="PANTHER" id="PTHR14150:SF12">
    <property type="entry name" value="U3 SMALL NUCLEOLAR RNA-ASSOCIATED PROTEIN 14 HOMOLOG A"/>
    <property type="match status" value="1"/>
</dbReference>
<feature type="region of interest" description="Disordered" evidence="5">
    <location>
        <begin position="112"/>
        <end position="131"/>
    </location>
</feature>
<protein>
    <submittedName>
        <fullName evidence="6">Uncharacterized protein</fullName>
    </submittedName>
</protein>
<evidence type="ECO:0000256" key="5">
    <source>
        <dbReference type="SAM" id="MobiDB-lite"/>
    </source>
</evidence>
<dbReference type="OMA" id="QVIEPMD"/>
<keyword evidence="3" id="KW-0539">Nucleus</keyword>
<feature type="compositionally biased region" description="Basic and acidic residues" evidence="5">
    <location>
        <begin position="539"/>
        <end position="550"/>
    </location>
</feature>
<feature type="compositionally biased region" description="Basic and acidic residues" evidence="5">
    <location>
        <begin position="505"/>
        <end position="524"/>
    </location>
</feature>
<dbReference type="OrthoDB" id="277439at2759"/>
<sequence length="1131" mass="125790">MVNKRQSRPSGVDNRNQRPTKQRRVSSNGTSSSAKRPRSESKSQSTWGVSSSAAGSAPALKVKGKRSYLDVYEASDDEEDERRILARRGGGGGAVGRTMDDVENYEYHVDTIDEEDDEEIDEDEAFGESDEEKYASFFADKGAISTLKSHSATNIMSEGDENDDDGDEDDEDDEEEDDPEAYMDLSEMLGSDTKSATKSDVPARKQAFDTLLPSHQDEFEEDGSFDDLGDEDEEEDEGETMDGEDIVDGGASNDEEDLAERLSSFVQSLDGKKERTRRRVVSQTEGGEESEYNLAAHDTTAAGGSSSRRKIGLEDLMGSLGDEAGFATLKKQLAVLEKSTSKQMATIAAPLPKRVQDRYDRQAAYEETKKEVSKWAPLVKKNREADHLTLPTTDLSAVNNSSGALVGKFKASTSLESEVQKILEESYLLEKKQKEMEELELKKISKEELMERRAELAKMRALLFFKEQKQKKIAKIKSKAYRKLRKKDKIKEDLSLEELKRLDPQLAEQERDRLETERARERMTLKHKNTGKWAKQMLNRKDGDPETHRAVMEQLDKHEALKRRIKGFESDESDFDGSDEENYDGNSEVDEEGVRRKALASFDKIEEEMDQDETNAPKTGVFAMKFMQRALDKQKREARDSLEQARHGLRDDYVDDSGNDDSDSDQNAKEEVQEGGISIAGNAGRMSFDTKKTRPGQIDSRVDEDSAFEDGDGYSVRATQPINIGSKQNMASTVPAQSPIFQVESFEIEEVHDTVFTGTVNRTNVATSTSKSIRQTEHTLSPDAQDLPMTPASDDRALNSPPSDSESEQEQVTPVTRRSNPRNEDEDSINPWLAAADDTRAVLKSTHTVTSTKGGKTEKALEKLSQKRKHTRQAELTKAIGDVQLNLDGVRAMEVAASSFDSQIDPSESIPAALPAHASTTKARDSSKLKASTVTATAPIFEESDGDSDFEGNGQMKIIHSSSLKHMKDLSHRELMQMAFANDDLAAEFEEEKLLAIDEEKPKEEDLTLPGWGSWGGIGLQPKKRVVVKPAKPGQGVDEAKRQDVKLKHVIINEKRMKKAVKYMAPAVPHGFDNREQYERTIRAPLGKEWNAASAHGGMIKPRVQTKLGTVIAPLRFTGPKAKKKGAKGKV</sequence>
<dbReference type="InParanoid" id="A0A0L0HAP1"/>
<dbReference type="VEuPathDB" id="FungiDB:SPPG_06642"/>
<evidence type="ECO:0000313" key="6">
    <source>
        <dbReference type="EMBL" id="KNC98242.1"/>
    </source>
</evidence>
<evidence type="ECO:0000313" key="7">
    <source>
        <dbReference type="Proteomes" id="UP000053201"/>
    </source>
</evidence>
<dbReference type="PANTHER" id="PTHR14150">
    <property type="entry name" value="U3 SMALL NUCLEOLAR RNA-ASSOCIATED PROTEIN 14"/>
    <property type="match status" value="1"/>
</dbReference>
<accession>A0A0L0HAP1</accession>
<reference evidence="6 7" key="1">
    <citation type="submission" date="2009-08" db="EMBL/GenBank/DDBJ databases">
        <title>The Genome Sequence of Spizellomyces punctatus strain DAOM BR117.</title>
        <authorList>
            <consortium name="The Broad Institute Genome Sequencing Platform"/>
            <person name="Russ C."/>
            <person name="Cuomo C."/>
            <person name="Shea T."/>
            <person name="Young S.K."/>
            <person name="Zeng Q."/>
            <person name="Koehrsen M."/>
            <person name="Haas B."/>
            <person name="Borodovsky M."/>
            <person name="Guigo R."/>
            <person name="Alvarado L."/>
            <person name="Berlin A."/>
            <person name="Bochicchio J."/>
            <person name="Borenstein D."/>
            <person name="Chapman S."/>
            <person name="Chen Z."/>
            <person name="Engels R."/>
            <person name="Freedman E."/>
            <person name="Gellesch M."/>
            <person name="Goldberg J."/>
            <person name="Griggs A."/>
            <person name="Gujja S."/>
            <person name="Heiman D."/>
            <person name="Hepburn T."/>
            <person name="Howarth C."/>
            <person name="Jen D."/>
            <person name="Larson L."/>
            <person name="Lewis B."/>
            <person name="Mehta T."/>
            <person name="Park D."/>
            <person name="Pearson M."/>
            <person name="Roberts A."/>
            <person name="Saif S."/>
            <person name="Shenoy N."/>
            <person name="Sisk P."/>
            <person name="Stolte C."/>
            <person name="Sykes S."/>
            <person name="Thomson T."/>
            <person name="Walk T."/>
            <person name="White J."/>
            <person name="Yandava C."/>
            <person name="Burger G."/>
            <person name="Gray M.W."/>
            <person name="Holland P.W.H."/>
            <person name="King N."/>
            <person name="Lang F.B.F."/>
            <person name="Roger A.J."/>
            <person name="Ruiz-Trillo I."/>
            <person name="Lander E."/>
            <person name="Nusbaum C."/>
        </authorList>
    </citation>
    <scope>NUCLEOTIDE SEQUENCE [LARGE SCALE GENOMIC DNA]</scope>
    <source>
        <strain evidence="6 7">DAOM BR117</strain>
    </source>
</reference>
<dbReference type="Proteomes" id="UP000053201">
    <property type="component" value="Unassembled WGS sequence"/>
</dbReference>
<feature type="compositionally biased region" description="Acidic residues" evidence="5">
    <location>
        <begin position="218"/>
        <end position="258"/>
    </location>
</feature>
<feature type="compositionally biased region" description="Low complexity" evidence="5">
    <location>
        <begin position="50"/>
        <end position="59"/>
    </location>
</feature>
<proteinExistence type="predicted"/>
<name>A0A0L0HAP1_SPIPD</name>
<feature type="compositionally biased region" description="Basic and acidic residues" evidence="5">
    <location>
        <begin position="630"/>
        <end position="652"/>
    </location>
</feature>
<feature type="compositionally biased region" description="Acidic residues" evidence="5">
    <location>
        <begin position="653"/>
        <end position="664"/>
    </location>
</feature>
<feature type="region of interest" description="Disordered" evidence="5">
    <location>
        <begin position="505"/>
        <end position="550"/>
    </location>
</feature>
<dbReference type="STRING" id="645134.A0A0L0HAP1"/>
<evidence type="ECO:0000256" key="3">
    <source>
        <dbReference type="ARBA" id="ARBA00023242"/>
    </source>
</evidence>
<dbReference type="eggNOG" id="KOG2172">
    <property type="taxonomic scope" value="Eukaryota"/>
</dbReference>
<feature type="coiled-coil region" evidence="4">
    <location>
        <begin position="422"/>
        <end position="452"/>
    </location>
</feature>
<dbReference type="EMBL" id="KQ257461">
    <property type="protein sequence ID" value="KNC98242.1"/>
    <property type="molecule type" value="Genomic_DNA"/>
</dbReference>
<feature type="region of interest" description="Disordered" evidence="5">
    <location>
        <begin position="766"/>
        <end position="830"/>
    </location>
</feature>
<dbReference type="InterPro" id="IPR006709">
    <property type="entry name" value="SSU_processome_Utp14"/>
</dbReference>
<dbReference type="AlphaFoldDB" id="A0A0L0HAP1"/>
<feature type="compositionally biased region" description="Basic and acidic residues" evidence="5">
    <location>
        <begin position="195"/>
        <end position="207"/>
    </location>
</feature>
<feature type="compositionally biased region" description="Acidic residues" evidence="5">
    <location>
        <begin position="570"/>
        <end position="591"/>
    </location>
</feature>
<organism evidence="6 7">
    <name type="scientific">Spizellomyces punctatus (strain DAOM BR117)</name>
    <dbReference type="NCBI Taxonomy" id="645134"/>
    <lineage>
        <taxon>Eukaryota</taxon>
        <taxon>Fungi</taxon>
        <taxon>Fungi incertae sedis</taxon>
        <taxon>Chytridiomycota</taxon>
        <taxon>Chytridiomycota incertae sedis</taxon>
        <taxon>Chytridiomycetes</taxon>
        <taxon>Spizellomycetales</taxon>
        <taxon>Spizellomycetaceae</taxon>
        <taxon>Spizellomyces</taxon>
    </lineage>
</organism>
<feature type="region of interest" description="Disordered" evidence="5">
    <location>
        <begin position="1"/>
        <end position="102"/>
    </location>
</feature>
<gene>
    <name evidence="6" type="ORF">SPPG_06642</name>
</gene>
<evidence type="ECO:0000256" key="4">
    <source>
        <dbReference type="SAM" id="Coils"/>
    </source>
</evidence>
<keyword evidence="4" id="KW-0175">Coiled coil</keyword>
<dbReference type="FunCoup" id="A0A0L0HAP1">
    <property type="interactions" value="439"/>
</dbReference>
<feature type="region of interest" description="Disordered" evidence="5">
    <location>
        <begin position="148"/>
        <end position="308"/>
    </location>
</feature>
<feature type="compositionally biased region" description="Acidic residues" evidence="5">
    <location>
        <begin position="158"/>
        <end position="181"/>
    </location>
</feature>
<dbReference type="GeneID" id="27689933"/>
<dbReference type="GO" id="GO:0032040">
    <property type="term" value="C:small-subunit processome"/>
    <property type="evidence" value="ECO:0007669"/>
    <property type="project" value="InterPro"/>
</dbReference>
<keyword evidence="2" id="KW-0597">Phosphoprotein</keyword>
<dbReference type="RefSeq" id="XP_016606282.1">
    <property type="nucleotide sequence ID" value="XM_016754842.1"/>
</dbReference>
<feature type="compositionally biased region" description="Polar residues" evidence="5">
    <location>
        <begin position="25"/>
        <end position="34"/>
    </location>
</feature>
<feature type="region of interest" description="Disordered" evidence="5">
    <location>
        <begin position="562"/>
        <end position="715"/>
    </location>
</feature>
<dbReference type="GO" id="GO:0006364">
    <property type="term" value="P:rRNA processing"/>
    <property type="evidence" value="ECO:0007669"/>
    <property type="project" value="InterPro"/>
</dbReference>